<dbReference type="Pfam" id="PF09783">
    <property type="entry name" value="Vac_ImportDeg"/>
    <property type="match status" value="1"/>
</dbReference>
<dbReference type="OrthoDB" id="62at2759"/>
<reference evidence="1" key="1">
    <citation type="submission" date="2022-10" db="EMBL/GenBank/DDBJ databases">
        <authorList>
            <person name="Byrne P K."/>
        </authorList>
    </citation>
    <scope>NUCLEOTIDE SEQUENCE</scope>
    <source>
        <strain evidence="1">IFO1802</strain>
    </source>
</reference>
<dbReference type="GO" id="GO:0034657">
    <property type="term" value="C:GID complex"/>
    <property type="evidence" value="ECO:0007669"/>
    <property type="project" value="TreeGrafter"/>
</dbReference>
<keyword evidence="2" id="KW-1185">Reference proteome</keyword>
<organism evidence="1 2">
    <name type="scientific">Saccharomyces kudriavzevii (strain ATCC MYA-4449 / AS 2.2408 / CBS 8840 / NBRC 1802 / NCYC 2889)</name>
    <name type="common">Yeast</name>
    <dbReference type="NCBI Taxonomy" id="226230"/>
    <lineage>
        <taxon>Eukaryota</taxon>
        <taxon>Fungi</taxon>
        <taxon>Dikarya</taxon>
        <taxon>Ascomycota</taxon>
        <taxon>Saccharomycotina</taxon>
        <taxon>Saccharomycetes</taxon>
        <taxon>Saccharomycetales</taxon>
        <taxon>Saccharomycetaceae</taxon>
        <taxon>Saccharomyces</taxon>
    </lineage>
</organism>
<sequence length="297" mass="34209">MASLNNMGSKLILQKAKGYDGTEDVFTSTHVCQPSAVGIPQTDISPSGPRAKEEDSDLYEEGTNLPDKNGRYIYRSIDRHLDFLRPGLRFGGSQLSKYTYYTVEVKINTVNLPFSKYSQSLDPHVTGTFTIRNLTPVLDKVVTFFEGYVITYDQYSLCSLHWPAEETLRPYVAQRESDSSHWERFGHFSPGNLSFYERNFGQFSRESTEFMNQRYIYLKWKERFLVDNEDQENPTSKDIYHLEGASFEGFYYVCLDQVTGSLEGYYYHPACELFQKLDLLPTNCDDLNTHSSGFEIA</sequence>
<dbReference type="GO" id="GO:0006623">
    <property type="term" value="P:protein targeting to vacuole"/>
    <property type="evidence" value="ECO:0007669"/>
    <property type="project" value="TreeGrafter"/>
</dbReference>
<dbReference type="GO" id="GO:0043161">
    <property type="term" value="P:proteasome-mediated ubiquitin-dependent protein catabolic process"/>
    <property type="evidence" value="ECO:0007669"/>
    <property type="project" value="TreeGrafter"/>
</dbReference>
<dbReference type="GO" id="GO:0005773">
    <property type="term" value="C:vacuole"/>
    <property type="evidence" value="ECO:0007669"/>
    <property type="project" value="GOC"/>
</dbReference>
<dbReference type="Proteomes" id="UP001162087">
    <property type="component" value="Chromosome 7"/>
</dbReference>
<proteinExistence type="predicted"/>
<dbReference type="GO" id="GO:0007039">
    <property type="term" value="P:protein catabolic process in the vacuole"/>
    <property type="evidence" value="ECO:0007669"/>
    <property type="project" value="TreeGrafter"/>
</dbReference>
<dbReference type="PANTHER" id="PTHR14534">
    <property type="entry name" value="VACUOLAR IMPORT AND DEGRADATION PROTEIN 24"/>
    <property type="match status" value="1"/>
</dbReference>
<evidence type="ECO:0000313" key="2">
    <source>
        <dbReference type="Proteomes" id="UP001162087"/>
    </source>
</evidence>
<dbReference type="PANTHER" id="PTHR14534:SF3">
    <property type="entry name" value="GID COMPLEX SUBUNIT 4 HOMOLOG"/>
    <property type="match status" value="1"/>
</dbReference>
<gene>
    <name evidence="1" type="primary">SKDI07G3170</name>
    <name evidence="1" type="ORF">SKDI_07G3170</name>
</gene>
<dbReference type="GO" id="GO:0045721">
    <property type="term" value="P:negative regulation of gluconeogenesis"/>
    <property type="evidence" value="ECO:0007669"/>
    <property type="project" value="TreeGrafter"/>
</dbReference>
<protein>
    <submittedName>
        <fullName evidence="1">Uncharacterized protein</fullName>
    </submittedName>
</protein>
<dbReference type="InterPro" id="IPR018618">
    <property type="entry name" value="GID4/10-like"/>
</dbReference>
<evidence type="ECO:0000313" key="1">
    <source>
        <dbReference type="EMBL" id="CAI4062285.1"/>
    </source>
</evidence>
<name>A0AA35NQN6_SACK1</name>
<accession>A0AA35NQN6</accession>
<dbReference type="EMBL" id="OX365902">
    <property type="protein sequence ID" value="CAI4062285.1"/>
    <property type="molecule type" value="Genomic_DNA"/>
</dbReference>